<dbReference type="PROSITE" id="PS51082">
    <property type="entry name" value="WH2"/>
    <property type="match status" value="1"/>
</dbReference>
<evidence type="ECO:0000256" key="4">
    <source>
        <dbReference type="ARBA" id="ARBA00023212"/>
    </source>
</evidence>
<keyword evidence="2" id="KW-0963">Cytoplasm</keyword>
<dbReference type="InterPro" id="IPR000095">
    <property type="entry name" value="CRIB_dom"/>
</dbReference>
<dbReference type="GO" id="GO:0003779">
    <property type="term" value="F:actin binding"/>
    <property type="evidence" value="ECO:0007669"/>
    <property type="project" value="InterPro"/>
</dbReference>
<organism evidence="9 10">
    <name type="scientific">Acanthamoeba castellanii (strain ATCC 30010 / Neff)</name>
    <dbReference type="NCBI Taxonomy" id="1257118"/>
    <lineage>
        <taxon>Eukaryota</taxon>
        <taxon>Amoebozoa</taxon>
        <taxon>Discosea</taxon>
        <taxon>Longamoebia</taxon>
        <taxon>Centramoebida</taxon>
        <taxon>Acanthamoebidae</taxon>
        <taxon>Acanthamoeba</taxon>
    </lineage>
</organism>
<dbReference type="SMART" id="SM00285">
    <property type="entry name" value="PBD"/>
    <property type="match status" value="1"/>
</dbReference>
<feature type="domain" description="WH2" evidence="8">
    <location>
        <begin position="215"/>
        <end position="232"/>
    </location>
</feature>
<proteinExistence type="predicted"/>
<accession>L8GYC7</accession>
<dbReference type="OMA" id="NHATIES"/>
<dbReference type="CDD" id="cd00132">
    <property type="entry name" value="CRIB"/>
    <property type="match status" value="1"/>
</dbReference>
<dbReference type="SUPFAM" id="SSF47912">
    <property type="entry name" value="Wiscott-Aldrich syndrome protein, WASP, C-terminal domain"/>
    <property type="match status" value="1"/>
</dbReference>
<keyword evidence="3" id="KW-0597">Phosphoprotein</keyword>
<feature type="region of interest" description="Disordered" evidence="6">
    <location>
        <begin position="125"/>
        <end position="220"/>
    </location>
</feature>
<dbReference type="GeneID" id="14918251"/>
<evidence type="ECO:0000313" key="9">
    <source>
        <dbReference type="EMBL" id="ELR17543.1"/>
    </source>
</evidence>
<feature type="compositionally biased region" description="Low complexity" evidence="6">
    <location>
        <begin position="128"/>
        <end position="141"/>
    </location>
</feature>
<feature type="coiled-coil region" evidence="5">
    <location>
        <begin position="7"/>
        <end position="41"/>
    </location>
</feature>
<dbReference type="KEGG" id="acan:ACA1_063070"/>
<keyword evidence="5" id="KW-0175">Coiled coil</keyword>
<dbReference type="OrthoDB" id="8963340at2759"/>
<dbReference type="GO" id="GO:0005856">
    <property type="term" value="C:cytoskeleton"/>
    <property type="evidence" value="ECO:0007669"/>
    <property type="project" value="UniProtKB-SubCell"/>
</dbReference>
<dbReference type="InterPro" id="IPR003124">
    <property type="entry name" value="WH2_dom"/>
</dbReference>
<comment type="subcellular location">
    <subcellularLocation>
        <location evidence="1">Cytoplasm</location>
        <location evidence="1">Cytoskeleton</location>
    </subcellularLocation>
</comment>
<dbReference type="InterPro" id="IPR036936">
    <property type="entry name" value="CRIB_dom_sf"/>
</dbReference>
<dbReference type="STRING" id="1257118.L8GYC7"/>
<keyword evidence="4" id="KW-0206">Cytoskeleton</keyword>
<dbReference type="VEuPathDB" id="AmoebaDB:ACA1_063070"/>
<dbReference type="GO" id="GO:0007015">
    <property type="term" value="P:actin filament organization"/>
    <property type="evidence" value="ECO:0007669"/>
    <property type="project" value="InterPro"/>
</dbReference>
<sequence length="281" mass="30945">MTKEEEFEFYKKKMEQLNREKEDTNARFLKEEREKQKLDKQHKKPSLLTFFKGGEEEEDEFAIGAPQGFKHESHIGWTPEGGFDIFNVPNEWKKLMSKAGVTEEQMQDKETAMFIVSFVASTLGNQQGGQAAAQAPAARPVQVEERREGEGEAEVQVSPNENSQAEQERPGEEEESIPSAPPAPVAPAPAQPTLGGSSAPPPPPVLRPSVADEGSSGDMFSAIRGGVALKKVAALPDVKNLSVQEEDSIAGALARALQSRRFAIREEEEEPEEEDNGEWDD</sequence>
<name>L8GYC7_ACACF</name>
<dbReference type="Pfam" id="PF00786">
    <property type="entry name" value="PBD"/>
    <property type="match status" value="1"/>
</dbReference>
<feature type="compositionally biased region" description="Pro residues" evidence="6">
    <location>
        <begin position="179"/>
        <end position="190"/>
    </location>
</feature>
<evidence type="ECO:0000256" key="6">
    <source>
        <dbReference type="SAM" id="MobiDB-lite"/>
    </source>
</evidence>
<evidence type="ECO:0000256" key="3">
    <source>
        <dbReference type="ARBA" id="ARBA00022553"/>
    </source>
</evidence>
<dbReference type="Proteomes" id="UP000011083">
    <property type="component" value="Unassembled WGS sequence"/>
</dbReference>
<dbReference type="PROSITE" id="PS50108">
    <property type="entry name" value="CRIB"/>
    <property type="match status" value="1"/>
</dbReference>
<reference evidence="9 10" key="1">
    <citation type="journal article" date="2013" name="Genome Biol.">
        <title>Genome of Acanthamoeba castellanii highlights extensive lateral gene transfer and early evolution of tyrosine kinase signaling.</title>
        <authorList>
            <person name="Clarke M."/>
            <person name="Lohan A.J."/>
            <person name="Liu B."/>
            <person name="Lagkouvardos I."/>
            <person name="Roy S."/>
            <person name="Zafar N."/>
            <person name="Bertelli C."/>
            <person name="Schilde C."/>
            <person name="Kianianmomeni A."/>
            <person name="Burglin T.R."/>
            <person name="Frech C."/>
            <person name="Turcotte B."/>
            <person name="Kopec K.O."/>
            <person name="Synnott J.M."/>
            <person name="Choo C."/>
            <person name="Paponov I."/>
            <person name="Finkler A."/>
            <person name="Soon Heng Tan C."/>
            <person name="Hutchins A.P."/>
            <person name="Weinmeier T."/>
            <person name="Rattei T."/>
            <person name="Chu J.S."/>
            <person name="Gimenez G."/>
            <person name="Irimia M."/>
            <person name="Rigden D.J."/>
            <person name="Fitzpatrick D.A."/>
            <person name="Lorenzo-Morales J."/>
            <person name="Bateman A."/>
            <person name="Chiu C.H."/>
            <person name="Tang P."/>
            <person name="Hegemann P."/>
            <person name="Fromm H."/>
            <person name="Raoult D."/>
            <person name="Greub G."/>
            <person name="Miranda-Saavedra D."/>
            <person name="Chen N."/>
            <person name="Nash P."/>
            <person name="Ginger M.L."/>
            <person name="Horn M."/>
            <person name="Schaap P."/>
            <person name="Caler L."/>
            <person name="Loftus B."/>
        </authorList>
    </citation>
    <scope>NUCLEOTIDE SEQUENCE [LARGE SCALE GENOMIC DNA]</scope>
    <source>
        <strain evidence="9 10">Neff</strain>
    </source>
</reference>
<dbReference type="Gene3D" id="3.90.810.10">
    <property type="entry name" value="CRIB domain"/>
    <property type="match status" value="1"/>
</dbReference>
<evidence type="ECO:0000259" key="8">
    <source>
        <dbReference type="PROSITE" id="PS51082"/>
    </source>
</evidence>
<feature type="domain" description="CRIB" evidence="7">
    <location>
        <begin position="63"/>
        <end position="76"/>
    </location>
</feature>
<evidence type="ECO:0000256" key="1">
    <source>
        <dbReference type="ARBA" id="ARBA00004245"/>
    </source>
</evidence>
<dbReference type="EMBL" id="KB007974">
    <property type="protein sequence ID" value="ELR17543.1"/>
    <property type="molecule type" value="Genomic_DNA"/>
</dbReference>
<protein>
    <submittedName>
        <fullName evidence="9">p21Rho-binding domain containing protein</fullName>
    </submittedName>
</protein>
<evidence type="ECO:0000313" key="10">
    <source>
        <dbReference type="Proteomes" id="UP000011083"/>
    </source>
</evidence>
<dbReference type="InterPro" id="IPR011026">
    <property type="entry name" value="WAS_C"/>
</dbReference>
<evidence type="ECO:0000256" key="2">
    <source>
        <dbReference type="ARBA" id="ARBA00022490"/>
    </source>
</evidence>
<keyword evidence="10" id="KW-1185">Reference proteome</keyword>
<dbReference type="AlphaFoldDB" id="L8GYC7"/>
<evidence type="ECO:0000256" key="5">
    <source>
        <dbReference type="SAM" id="Coils"/>
    </source>
</evidence>
<dbReference type="RefSeq" id="XP_004339556.1">
    <property type="nucleotide sequence ID" value="XM_004339508.1"/>
</dbReference>
<gene>
    <name evidence="9" type="ORF">ACA1_063070</name>
</gene>
<evidence type="ECO:0000259" key="7">
    <source>
        <dbReference type="PROSITE" id="PS50108"/>
    </source>
</evidence>